<keyword evidence="1" id="KW-0812">Transmembrane</keyword>
<keyword evidence="1" id="KW-1133">Transmembrane helix</keyword>
<feature type="domain" description="DUF4236" evidence="2">
    <location>
        <begin position="3"/>
        <end position="53"/>
    </location>
</feature>
<proteinExistence type="predicted"/>
<evidence type="ECO:0000313" key="3">
    <source>
        <dbReference type="EMBL" id="NLR63833.1"/>
    </source>
</evidence>
<evidence type="ECO:0000313" key="4">
    <source>
        <dbReference type="Proteomes" id="UP000570474"/>
    </source>
</evidence>
<accession>A0A847RL56</accession>
<reference evidence="3 4" key="1">
    <citation type="submission" date="2020-04" db="EMBL/GenBank/DDBJ databases">
        <authorList>
            <person name="Yin C."/>
        </authorList>
    </citation>
    <scope>NUCLEOTIDE SEQUENCE [LARGE SCALE GENOMIC DNA]</scope>
    <source>
        <strain evidence="3 4">Ae27</strain>
    </source>
</reference>
<evidence type="ECO:0000259" key="2">
    <source>
        <dbReference type="Pfam" id="PF14020"/>
    </source>
</evidence>
<feature type="transmembrane region" description="Helical" evidence="1">
    <location>
        <begin position="221"/>
        <end position="240"/>
    </location>
</feature>
<dbReference type="Proteomes" id="UP000570474">
    <property type="component" value="Unassembled WGS sequence"/>
</dbReference>
<dbReference type="RefSeq" id="WP_168869817.1">
    <property type="nucleotide sequence ID" value="NZ_JABAIA010000001.1"/>
</dbReference>
<comment type="caution">
    <text evidence="3">The sequence shown here is derived from an EMBL/GenBank/DDBJ whole genome shotgun (WGS) entry which is preliminary data.</text>
</comment>
<gene>
    <name evidence="3" type="ORF">HGH92_05920</name>
</gene>
<keyword evidence="1" id="KW-0472">Membrane</keyword>
<sequence>MGWSFRKSLSAGPFRMNFSKSGISYSMGVKGARINTGPRGTYVSLSAYGISYRQKISGPAPLPAPVADRSPGNADNNIASAPVEELTDTDSQAFIAELNRKCAQVSYAKGIKLPMLLILVALLFTSWGTRERIVQPAADTVFVRIQAFNGANIRQAPNVKSRIIQMAAYDQKYTLLDTANPQWLKVGVSDSAGYVNRDLAEINHLSYKEVKEEERYLVNNYLGYEIVLWVVGFVLLARWLKKVDKKRFTMELHYDMDDKYQQVYHQFREHFITFLQSSKIWQYLNAQATNDYKRNAGAGKLIRRISVRRLSENKVPAPYFITNVSIPCISLYNMELYFLPERMLIKRGNTFAAVFYKNLRITGHDTNFIESEPLPRDARVIDYTWQYVNKSGGPDRRFNNNRKLPVCLYSQYTFTSDTGFFEIIATSKLSAMDDFAGFVLKIGALQSRMRACYQ</sequence>
<dbReference type="EMBL" id="JABAIA010000001">
    <property type="protein sequence ID" value="NLR63833.1"/>
    <property type="molecule type" value="Genomic_DNA"/>
</dbReference>
<evidence type="ECO:0000256" key="1">
    <source>
        <dbReference type="SAM" id="Phobius"/>
    </source>
</evidence>
<protein>
    <submittedName>
        <fullName evidence="3">DUF4236 domain-containing protein</fullName>
    </submittedName>
</protein>
<dbReference type="Pfam" id="PF14020">
    <property type="entry name" value="DUF4236"/>
    <property type="match status" value="1"/>
</dbReference>
<dbReference type="Gene3D" id="2.30.30.40">
    <property type="entry name" value="SH3 Domains"/>
    <property type="match status" value="1"/>
</dbReference>
<dbReference type="AlphaFoldDB" id="A0A847RL56"/>
<organism evidence="3 4">
    <name type="scientific">Chitinophaga varians</name>
    <dbReference type="NCBI Taxonomy" id="2202339"/>
    <lineage>
        <taxon>Bacteria</taxon>
        <taxon>Pseudomonadati</taxon>
        <taxon>Bacteroidota</taxon>
        <taxon>Chitinophagia</taxon>
        <taxon>Chitinophagales</taxon>
        <taxon>Chitinophagaceae</taxon>
        <taxon>Chitinophaga</taxon>
    </lineage>
</organism>
<name>A0A847RL56_9BACT</name>
<keyword evidence="4" id="KW-1185">Reference proteome</keyword>
<dbReference type="InterPro" id="IPR025330">
    <property type="entry name" value="DUF4236"/>
</dbReference>